<feature type="transmembrane region" description="Helical" evidence="1">
    <location>
        <begin position="60"/>
        <end position="81"/>
    </location>
</feature>
<feature type="transmembrane region" description="Helical" evidence="1">
    <location>
        <begin position="144"/>
        <end position="167"/>
    </location>
</feature>
<proteinExistence type="predicted"/>
<sequence>MQVLYWHRTNLIILFAGGLLWAAATLAHQRRVRGECRHCGRHPATGPGPSRRTLLRWGRWAVLVACVAPLPYEITRVAWFLGHPLGISDDFLRMMQDTPGMLSVGLGCAIASAVGGVLTHGLVSRWGEVYPRWIRFRAGRPVPPALAVVPASIVAVVLVPAGLMMVWDPDLGDGWALRAPSILWLLWSAGLAAATYAYHLRRRGACRACGNGGWPKPAEGTRGGAPVTAAG</sequence>
<keyword evidence="1" id="KW-0812">Transmembrane</keyword>
<evidence type="ECO:0000256" key="1">
    <source>
        <dbReference type="SAM" id="Phobius"/>
    </source>
</evidence>
<feature type="transmembrane region" description="Helical" evidence="1">
    <location>
        <begin position="6"/>
        <end position="27"/>
    </location>
</feature>
<gene>
    <name evidence="2" type="ORF">Aca07nite_38710</name>
</gene>
<comment type="caution">
    <text evidence="2">The sequence shown here is derived from an EMBL/GenBank/DDBJ whole genome shotgun (WGS) entry which is preliminary data.</text>
</comment>
<keyword evidence="1" id="KW-1133">Transmembrane helix</keyword>
<feature type="transmembrane region" description="Helical" evidence="1">
    <location>
        <begin position="179"/>
        <end position="198"/>
    </location>
</feature>
<dbReference type="EMBL" id="BOMF01000076">
    <property type="protein sequence ID" value="GID46596.1"/>
    <property type="molecule type" value="Genomic_DNA"/>
</dbReference>
<evidence type="ECO:0000313" key="2">
    <source>
        <dbReference type="EMBL" id="GID46596.1"/>
    </source>
</evidence>
<organism evidence="2">
    <name type="scientific">Actinoplanes campanulatus</name>
    <dbReference type="NCBI Taxonomy" id="113559"/>
    <lineage>
        <taxon>Bacteria</taxon>
        <taxon>Bacillati</taxon>
        <taxon>Actinomycetota</taxon>
        <taxon>Actinomycetes</taxon>
        <taxon>Micromonosporales</taxon>
        <taxon>Micromonosporaceae</taxon>
        <taxon>Actinoplanes</taxon>
    </lineage>
</organism>
<name>A0ABQ3WK17_9ACTN</name>
<protein>
    <submittedName>
        <fullName evidence="2">Uncharacterized protein</fullName>
    </submittedName>
</protein>
<feature type="transmembrane region" description="Helical" evidence="1">
    <location>
        <begin position="101"/>
        <end position="123"/>
    </location>
</feature>
<accession>A0ABQ3WK17</accession>
<reference evidence="2" key="1">
    <citation type="submission" date="2021-01" db="EMBL/GenBank/DDBJ databases">
        <title>Whole genome shotgun sequence of Actinoplanes capillaceus NBRC 16408.</title>
        <authorList>
            <person name="Komaki H."/>
            <person name="Tamura T."/>
        </authorList>
    </citation>
    <scope>NUCLEOTIDE SEQUENCE [LARGE SCALE GENOMIC DNA]</scope>
    <source>
        <strain evidence="2">NBRC 16408</strain>
    </source>
</reference>
<keyword evidence="1" id="KW-0472">Membrane</keyword>